<keyword evidence="2" id="KW-0812">Transmembrane</keyword>
<feature type="transmembrane region" description="Helical" evidence="2">
    <location>
        <begin position="89"/>
        <end position="112"/>
    </location>
</feature>
<name>A0A016U0Q3_9BILA</name>
<dbReference type="GO" id="GO:0016020">
    <property type="term" value="C:membrane"/>
    <property type="evidence" value="ECO:0007669"/>
    <property type="project" value="InterPro"/>
</dbReference>
<organism evidence="3 4">
    <name type="scientific">Ancylostoma ceylanicum</name>
    <dbReference type="NCBI Taxonomy" id="53326"/>
    <lineage>
        <taxon>Eukaryota</taxon>
        <taxon>Metazoa</taxon>
        <taxon>Ecdysozoa</taxon>
        <taxon>Nematoda</taxon>
        <taxon>Chromadorea</taxon>
        <taxon>Rhabditida</taxon>
        <taxon>Rhabditina</taxon>
        <taxon>Rhabditomorpha</taxon>
        <taxon>Strongyloidea</taxon>
        <taxon>Ancylostomatidae</taxon>
        <taxon>Ancylostomatinae</taxon>
        <taxon>Ancylostoma</taxon>
    </lineage>
</organism>
<dbReference type="PANTHER" id="PTHR47518">
    <property type="entry name" value="SERPENTINE RECEPTOR CLASS EPSILON-13-RELATED"/>
    <property type="match status" value="1"/>
</dbReference>
<dbReference type="SUPFAM" id="SSF81321">
    <property type="entry name" value="Family A G protein-coupled receptor-like"/>
    <property type="match status" value="1"/>
</dbReference>
<sequence length="333" mass="38105">MGFNEAFAFLNFSQKSEECIYVTLCCIQMVEHLTGIFISFWFLCIICKSSVFHVNLTWILSSLTFSLCLTSATKLICNGFIVSRGKYDFATAGVVEMTWEMCILSVCINMVLLSVERLAATVRSTTYEHESNLIIICTVIIFMWTSLSILTCVLYHFKGLDGPNPTTDQSIAFACIICTSVAIVITSLVHRHNFRNWKKRRCLMRFSECYQVRENIKTSRIINHIFISFSILFTIGVAFYAFYLLVSINGLYLLFGFVFDIVTCSPSIVIPLIVIFAEERLNRRVAQQLQKYVQNKINAAPPVTLKDLEGKTINIAKELHPQTYFQQLDQAWR</sequence>
<dbReference type="InterPro" id="IPR004151">
    <property type="entry name" value="7TM_GPCR_serpentine_rcpt_Sre"/>
</dbReference>
<dbReference type="PANTHER" id="PTHR47518:SF9">
    <property type="entry name" value="SERPENTINE RECEPTOR, CLASS T"/>
    <property type="match status" value="1"/>
</dbReference>
<evidence type="ECO:0008006" key="5">
    <source>
        <dbReference type="Google" id="ProtNLM"/>
    </source>
</evidence>
<gene>
    <name evidence="3" type="primary">Acey_s0065.g3678</name>
    <name evidence="3" type="ORF">Y032_0065g3678</name>
</gene>
<evidence type="ECO:0000313" key="3">
    <source>
        <dbReference type="EMBL" id="EYC08675.1"/>
    </source>
</evidence>
<dbReference type="AlphaFoldDB" id="A0A016U0Q3"/>
<evidence type="ECO:0000256" key="2">
    <source>
        <dbReference type="SAM" id="Phobius"/>
    </source>
</evidence>
<dbReference type="EMBL" id="JARK01001401">
    <property type="protein sequence ID" value="EYC08675.1"/>
    <property type="molecule type" value="Genomic_DNA"/>
</dbReference>
<keyword evidence="4" id="KW-1185">Reference proteome</keyword>
<feature type="transmembrane region" description="Helical" evidence="2">
    <location>
        <begin position="251"/>
        <end position="277"/>
    </location>
</feature>
<dbReference type="Proteomes" id="UP000024635">
    <property type="component" value="Unassembled WGS sequence"/>
</dbReference>
<feature type="transmembrane region" description="Helical" evidence="2">
    <location>
        <begin position="221"/>
        <end position="245"/>
    </location>
</feature>
<accession>A0A016U0Q3</accession>
<evidence type="ECO:0000256" key="1">
    <source>
        <dbReference type="ARBA" id="ARBA00006803"/>
    </source>
</evidence>
<dbReference type="OrthoDB" id="5811630at2759"/>
<feature type="transmembrane region" description="Helical" evidence="2">
    <location>
        <begin position="169"/>
        <end position="190"/>
    </location>
</feature>
<feature type="transmembrane region" description="Helical" evidence="2">
    <location>
        <begin position="133"/>
        <end position="157"/>
    </location>
</feature>
<evidence type="ECO:0000313" key="4">
    <source>
        <dbReference type="Proteomes" id="UP000024635"/>
    </source>
</evidence>
<dbReference type="Pfam" id="PF03125">
    <property type="entry name" value="Sre"/>
    <property type="match status" value="1"/>
</dbReference>
<keyword evidence="2" id="KW-1133">Transmembrane helix</keyword>
<reference evidence="4" key="1">
    <citation type="journal article" date="2015" name="Nat. Genet.">
        <title>The genome and transcriptome of the zoonotic hookworm Ancylostoma ceylanicum identify infection-specific gene families.</title>
        <authorList>
            <person name="Schwarz E.M."/>
            <person name="Hu Y."/>
            <person name="Antoshechkin I."/>
            <person name="Miller M.M."/>
            <person name="Sternberg P.W."/>
            <person name="Aroian R.V."/>
        </authorList>
    </citation>
    <scope>NUCLEOTIDE SEQUENCE</scope>
    <source>
        <strain evidence="4">HY135</strain>
    </source>
</reference>
<keyword evidence="2" id="KW-0472">Membrane</keyword>
<proteinExistence type="inferred from homology"/>
<feature type="transmembrane region" description="Helical" evidence="2">
    <location>
        <begin position="58"/>
        <end position="83"/>
    </location>
</feature>
<protein>
    <recommendedName>
        <fullName evidence="5">G-protein coupled receptors family 1 profile domain-containing protein</fullName>
    </recommendedName>
</protein>
<comment type="caution">
    <text evidence="3">The sequence shown here is derived from an EMBL/GenBank/DDBJ whole genome shotgun (WGS) entry which is preliminary data.</text>
</comment>
<feature type="transmembrane region" description="Helical" evidence="2">
    <location>
        <begin position="20"/>
        <end position="46"/>
    </location>
</feature>
<dbReference type="STRING" id="53326.A0A016U0Q3"/>
<dbReference type="InterPro" id="IPR052854">
    <property type="entry name" value="Serpentine_rcpt_epsilon"/>
</dbReference>
<comment type="similarity">
    <text evidence="1">Belongs to the nematode receptor-like protein sre family.</text>
</comment>
<dbReference type="GO" id="GO:0007606">
    <property type="term" value="P:sensory perception of chemical stimulus"/>
    <property type="evidence" value="ECO:0007669"/>
    <property type="project" value="InterPro"/>
</dbReference>